<proteinExistence type="predicted"/>
<dbReference type="STRING" id="37658.SAMN05661086_01887"/>
<organism evidence="1 2">
    <name type="scientific">Anaeromicropila populeti</name>
    <dbReference type="NCBI Taxonomy" id="37658"/>
    <lineage>
        <taxon>Bacteria</taxon>
        <taxon>Bacillati</taxon>
        <taxon>Bacillota</taxon>
        <taxon>Clostridia</taxon>
        <taxon>Lachnospirales</taxon>
        <taxon>Lachnospiraceae</taxon>
        <taxon>Anaeromicropila</taxon>
    </lineage>
</organism>
<sequence>MRKSELKGKKCLEVSPERKVNLEYYLIKEEREDLDSVLYGVSIRKNEGTREEIEEISGITYSKEIAENIVHLLMTHDVTPIAMIPIVDDFITERICS</sequence>
<protein>
    <submittedName>
        <fullName evidence="1">Uncharacterized protein</fullName>
    </submittedName>
</protein>
<evidence type="ECO:0000313" key="1">
    <source>
        <dbReference type="EMBL" id="SFR81343.1"/>
    </source>
</evidence>
<dbReference type="RefSeq" id="WP_092560429.1">
    <property type="nucleotide sequence ID" value="NZ_FOYZ01000006.1"/>
</dbReference>
<dbReference type="InterPro" id="IPR017016">
    <property type="entry name" value="UCP033595"/>
</dbReference>
<gene>
    <name evidence="1" type="ORF">SAMN05661086_01887</name>
</gene>
<dbReference type="OrthoDB" id="2061440at2"/>
<reference evidence="1 2" key="1">
    <citation type="submission" date="2016-10" db="EMBL/GenBank/DDBJ databases">
        <authorList>
            <person name="de Groot N.N."/>
        </authorList>
    </citation>
    <scope>NUCLEOTIDE SEQUENCE [LARGE SCALE GENOMIC DNA]</scope>
    <source>
        <strain evidence="1 2">743A</strain>
    </source>
</reference>
<dbReference type="AlphaFoldDB" id="A0A1I6JQV9"/>
<dbReference type="Proteomes" id="UP000199659">
    <property type="component" value="Unassembled WGS sequence"/>
</dbReference>
<dbReference type="EMBL" id="FOYZ01000006">
    <property type="protein sequence ID" value="SFR81343.1"/>
    <property type="molecule type" value="Genomic_DNA"/>
</dbReference>
<accession>A0A1I6JQV9</accession>
<name>A0A1I6JQV9_9FIRM</name>
<dbReference type="Pfam" id="PF20124">
    <property type="entry name" value="DUF6514"/>
    <property type="match status" value="1"/>
</dbReference>
<keyword evidence="2" id="KW-1185">Reference proteome</keyword>
<evidence type="ECO:0000313" key="2">
    <source>
        <dbReference type="Proteomes" id="UP000199659"/>
    </source>
</evidence>